<evidence type="ECO:0000313" key="2">
    <source>
        <dbReference type="EMBL" id="KAF3042906.1"/>
    </source>
</evidence>
<comment type="caution">
    <text evidence="2">The sequence shown here is derived from an EMBL/GenBank/DDBJ whole genome shotgun (WGS) entry which is preliminary data.</text>
</comment>
<dbReference type="OrthoDB" id="2140489at2759"/>
<dbReference type="AlphaFoldDB" id="A0A9P4WU61"/>
<keyword evidence="3" id="KW-1185">Reference proteome</keyword>
<proteinExistence type="predicted"/>
<feature type="compositionally biased region" description="Low complexity" evidence="1">
    <location>
        <begin position="81"/>
        <end position="92"/>
    </location>
</feature>
<dbReference type="PANTHER" id="PTHR36986:SF1">
    <property type="entry name" value="UPF0643 PROTEIN PB2B2.08"/>
    <property type="match status" value="1"/>
</dbReference>
<dbReference type="EMBL" id="SWKV01000014">
    <property type="protein sequence ID" value="KAF3042906.1"/>
    <property type="molecule type" value="Genomic_DNA"/>
</dbReference>
<reference evidence="2" key="1">
    <citation type="submission" date="2019-04" db="EMBL/GenBank/DDBJ databases">
        <title>Sequencing of skin fungus with MAO and IRED activity.</title>
        <authorList>
            <person name="Marsaioli A.J."/>
            <person name="Bonatto J.M.C."/>
            <person name="Reis Junior O."/>
        </authorList>
    </citation>
    <scope>NUCLEOTIDE SEQUENCE</scope>
    <source>
        <strain evidence="2">28M1</strain>
    </source>
</reference>
<organism evidence="2 3">
    <name type="scientific">Didymella heteroderae</name>
    <dbReference type="NCBI Taxonomy" id="1769908"/>
    <lineage>
        <taxon>Eukaryota</taxon>
        <taxon>Fungi</taxon>
        <taxon>Dikarya</taxon>
        <taxon>Ascomycota</taxon>
        <taxon>Pezizomycotina</taxon>
        <taxon>Dothideomycetes</taxon>
        <taxon>Pleosporomycetidae</taxon>
        <taxon>Pleosporales</taxon>
        <taxon>Pleosporineae</taxon>
        <taxon>Didymellaceae</taxon>
        <taxon>Didymella</taxon>
    </lineage>
</organism>
<dbReference type="Proteomes" id="UP000758155">
    <property type="component" value="Unassembled WGS sequence"/>
</dbReference>
<accession>A0A9P4WU61</accession>
<protein>
    <submittedName>
        <fullName evidence="2">Uncharacterized protein</fullName>
    </submittedName>
</protein>
<dbReference type="PANTHER" id="PTHR36986">
    <property type="entry name" value="UPF0643 PROTEIN PB2B2.08"/>
    <property type="match status" value="1"/>
</dbReference>
<name>A0A9P4WU61_9PLEO</name>
<gene>
    <name evidence="2" type="ORF">E8E12_005607</name>
</gene>
<sequence>MAPSAEIAHIRPDRTLQTAHTRSSKSLTITKVHEIADSTHRPQDLLSLHHHTLILNPSFITTDFDALRFEAAAYNQLPSADSPYTIPSTPSDSDSDSTSDRPSPVFSTKLISSPYNTPGHYLDISALSTPSRLFALALTALQPTYSRYATEPYTQSLNFETVLSVLRQIITRVAFEWRETSFYVVVFRSQLRHGVDQDWLYKLDFESHREACESGGLLKYWFGKADLEGERRNLATCFWHSKADAVTGGAGPWHAKARRAGRELYASIVFTTHRFTVLDGAEGYRFEDWKD</sequence>
<evidence type="ECO:0000313" key="3">
    <source>
        <dbReference type="Proteomes" id="UP000758155"/>
    </source>
</evidence>
<evidence type="ECO:0000256" key="1">
    <source>
        <dbReference type="SAM" id="MobiDB-lite"/>
    </source>
</evidence>
<feature type="region of interest" description="Disordered" evidence="1">
    <location>
        <begin position="80"/>
        <end position="104"/>
    </location>
</feature>